<dbReference type="Proteomes" id="UP000216411">
    <property type="component" value="Unassembled WGS sequence"/>
</dbReference>
<organism evidence="1 2">
    <name type="scientific">Lachnotalea glycerini</name>
    <dbReference type="NCBI Taxonomy" id="1763509"/>
    <lineage>
        <taxon>Bacteria</taxon>
        <taxon>Bacillati</taxon>
        <taxon>Bacillota</taxon>
        <taxon>Clostridia</taxon>
        <taxon>Lachnospirales</taxon>
        <taxon>Lachnospiraceae</taxon>
        <taxon>Lachnotalea</taxon>
    </lineage>
</organism>
<name>A0A371J2C3_9FIRM</name>
<dbReference type="EMBL" id="NOKA02000131">
    <property type="protein sequence ID" value="RDY26817.1"/>
    <property type="molecule type" value="Genomic_DNA"/>
</dbReference>
<dbReference type="AlphaFoldDB" id="A0A371J2C3"/>
<reference evidence="1 2" key="1">
    <citation type="journal article" date="2017" name="Genome Announc.">
        <title>Draft Genome Sequence of a Sporulating and Motile Strain of Lachnotalea glycerini Isolated from Water in Quebec City, Canada.</title>
        <authorList>
            <person name="Maheux A.F."/>
            <person name="Boudreau D.K."/>
            <person name="Berube E."/>
            <person name="Boissinot M."/>
            <person name="Raymond F."/>
            <person name="Brodeur S."/>
            <person name="Corbeil J."/>
            <person name="Isabel S."/>
            <person name="Omar R.F."/>
            <person name="Bergeron M.G."/>
        </authorList>
    </citation>
    <scope>NUCLEOTIDE SEQUENCE [LARGE SCALE GENOMIC DNA]</scope>
    <source>
        <strain evidence="1 2">CCRI-19302</strain>
    </source>
</reference>
<dbReference type="OrthoDB" id="1918885at2"/>
<evidence type="ECO:0000313" key="2">
    <source>
        <dbReference type="Proteomes" id="UP000216411"/>
    </source>
</evidence>
<gene>
    <name evidence="1" type="ORF">CG710_021390</name>
</gene>
<evidence type="ECO:0008006" key="3">
    <source>
        <dbReference type="Google" id="ProtNLM"/>
    </source>
</evidence>
<dbReference type="RefSeq" id="WP_094377142.1">
    <property type="nucleotide sequence ID" value="NZ_NOKA02000131.1"/>
</dbReference>
<dbReference type="InterPro" id="IPR037883">
    <property type="entry name" value="Knr4/Smi1-like_sf"/>
</dbReference>
<keyword evidence="2" id="KW-1185">Reference proteome</keyword>
<evidence type="ECO:0000313" key="1">
    <source>
        <dbReference type="EMBL" id="RDY26817.1"/>
    </source>
</evidence>
<proteinExistence type="predicted"/>
<sequence length="156" mass="18325">MNDITLKRLEESGWFLDRKINIKEIKEIYEQRGFVLIDIVQRFLENYGMLEFKFPKKGSPFNTIETVSFNPFSALGNNIRKEFFNKILEEFPEVQEIEENEFYPIGEIARGNMILLMTNEGKFFSYTDGCLVKNGENISDMLDCVVGEIYLPFIYD</sequence>
<protein>
    <recommendedName>
        <fullName evidence="3">SUKH-3 immunity protein of toxin-antitoxin system</fullName>
    </recommendedName>
</protein>
<dbReference type="Pfam" id="PF14433">
    <property type="entry name" value="SUKH-3"/>
    <property type="match status" value="1"/>
</dbReference>
<dbReference type="SUPFAM" id="SSF160631">
    <property type="entry name" value="SMI1/KNR4-like"/>
    <property type="match status" value="1"/>
</dbReference>
<comment type="caution">
    <text evidence="1">The sequence shown here is derived from an EMBL/GenBank/DDBJ whole genome shotgun (WGS) entry which is preliminary data.</text>
</comment>
<accession>A0A371J2C3</accession>
<dbReference type="InterPro" id="IPR025850">
    <property type="entry name" value="SUKH-3"/>
</dbReference>